<proteinExistence type="predicted"/>
<keyword evidence="3" id="KW-1185">Reference proteome</keyword>
<evidence type="ECO:0000313" key="3">
    <source>
        <dbReference type="Proteomes" id="UP000245802"/>
    </source>
</evidence>
<organism evidence="2 3">
    <name type="scientific">Gemmata obscuriglobus</name>
    <dbReference type="NCBI Taxonomy" id="114"/>
    <lineage>
        <taxon>Bacteria</taxon>
        <taxon>Pseudomonadati</taxon>
        <taxon>Planctomycetota</taxon>
        <taxon>Planctomycetia</taxon>
        <taxon>Gemmatales</taxon>
        <taxon>Gemmataceae</taxon>
        <taxon>Gemmata</taxon>
    </lineage>
</organism>
<feature type="compositionally biased region" description="Polar residues" evidence="1">
    <location>
        <begin position="1"/>
        <end position="12"/>
    </location>
</feature>
<evidence type="ECO:0000313" key="2">
    <source>
        <dbReference type="EMBL" id="AWM37656.1"/>
    </source>
</evidence>
<protein>
    <submittedName>
        <fullName evidence="2">Uncharacterized protein</fullName>
    </submittedName>
</protein>
<evidence type="ECO:0000256" key="1">
    <source>
        <dbReference type="SAM" id="MobiDB-lite"/>
    </source>
</evidence>
<feature type="region of interest" description="Disordered" evidence="1">
    <location>
        <begin position="1"/>
        <end position="21"/>
    </location>
</feature>
<dbReference type="AlphaFoldDB" id="A0A2Z3H264"/>
<gene>
    <name evidence="2" type="ORF">C1280_12100</name>
</gene>
<dbReference type="KEGG" id="gog:C1280_12100"/>
<reference evidence="2 3" key="1">
    <citation type="submission" date="2018-01" db="EMBL/GenBank/DDBJ databases">
        <title>G. obscuriglobus.</title>
        <authorList>
            <person name="Franke J."/>
            <person name="Blomberg W."/>
            <person name="Selmecki A."/>
        </authorList>
    </citation>
    <scope>NUCLEOTIDE SEQUENCE [LARGE SCALE GENOMIC DNA]</scope>
    <source>
        <strain evidence="2 3">DSM 5831</strain>
    </source>
</reference>
<dbReference type="Proteomes" id="UP000245802">
    <property type="component" value="Chromosome"/>
</dbReference>
<accession>A0A2Z3H264</accession>
<sequence length="108" mass="12210">MEVLMSATNPKKSSAPEPSREERIEAVVEQLRPQIEQVVRQMVERAVDVPEAEEFGAIDTEFRDAGQNLVTDVRQARKKGYVGCSVTCPDCQYAAKFHFYHTKSSSFK</sequence>
<name>A0A2Z3H264_9BACT</name>
<dbReference type="EMBL" id="CP025958">
    <property type="protein sequence ID" value="AWM37656.1"/>
    <property type="molecule type" value="Genomic_DNA"/>
</dbReference>